<organism evidence="7 8">
    <name type="scientific">Clostridium porci</name>
    <dbReference type="NCBI Taxonomy" id="2605778"/>
    <lineage>
        <taxon>Bacteria</taxon>
        <taxon>Bacillati</taxon>
        <taxon>Bacillota</taxon>
        <taxon>Clostridia</taxon>
        <taxon>Eubacteriales</taxon>
        <taxon>Clostridiaceae</taxon>
        <taxon>Clostridium</taxon>
    </lineage>
</organism>
<dbReference type="EMBL" id="VUMD01000005">
    <property type="protein sequence ID" value="MSS36301.1"/>
    <property type="molecule type" value="Genomic_DNA"/>
</dbReference>
<protein>
    <submittedName>
        <fullName evidence="7">FAD-binding protein</fullName>
    </submittedName>
</protein>
<dbReference type="Pfam" id="PF13192">
    <property type="entry name" value="Thioredoxin_3"/>
    <property type="match status" value="1"/>
</dbReference>
<evidence type="ECO:0000313" key="8">
    <source>
        <dbReference type="Proteomes" id="UP000429958"/>
    </source>
</evidence>
<comment type="caution">
    <text evidence="7">The sequence shown here is derived from an EMBL/GenBank/DDBJ whole genome shotgun (WGS) entry which is preliminary data.</text>
</comment>
<dbReference type="PANTHER" id="PTHR48105">
    <property type="entry name" value="THIOREDOXIN REDUCTASE 1-RELATED-RELATED"/>
    <property type="match status" value="1"/>
</dbReference>
<dbReference type="InterPro" id="IPR044142">
    <property type="entry name" value="AhpF_NTD_N"/>
</dbReference>
<sequence length="577" mass="62615">MQDKQHLYDVIIVGGGPAGLSAAIYMARARYKVLVMEKEKIGGQITITSEIVNYPGVEQSSGKDLTHSMKEQAEAFGAEFAMAEVLDLDLDQDIKVLHTTAGEYKALGVVLATGANPRKLGFKGEKEFQGRGVAYCATCDGEFFTGLEVFVIGGGFAAVEEGIFLTKYAKKVTLIVREDDFTCAKTVADQVKNEEKISVEFNTEIVEAGGDNMLTFARFRNNKTGRQWVYEAGEDGSFGIFVFAGYVPNTAWLGGKVACDERGYIITDGNQKTNVDGVYGAGDVCIKNLRQVVTAVSDGAVAATSLEKHVSLIHEKLGLPEFQREKAHMERLRHGAGKQPKDGKAQGGERNAEQAKGEGQSGQGFLSDEIKQQLEGLFPKFAGKVIIRAELDDSPLAGEMSGFLGELEGLTDKLACVRVTVSQEEKAAREAKGELLPAFCIEREDGSGGNILFHGVPGGHEFNSFIIALYNMAGPGQAIDESLKQRLLSIKKDINVKVMVSLSCTMCPEVVMAAHRAASLSDKVKGEMIDLMHFPDLKKKYKIMSVPCMVINDDQVYFGKKSLEEVTQLLEEAAGKI</sequence>
<dbReference type="InterPro" id="IPR017561">
    <property type="entry name" value="AhpF_homologue_put"/>
</dbReference>
<evidence type="ECO:0000256" key="1">
    <source>
        <dbReference type="ARBA" id="ARBA00022630"/>
    </source>
</evidence>
<feature type="compositionally biased region" description="Basic and acidic residues" evidence="3">
    <location>
        <begin position="331"/>
        <end position="344"/>
    </location>
</feature>
<feature type="region of interest" description="Disordered" evidence="3">
    <location>
        <begin position="331"/>
        <end position="364"/>
    </location>
</feature>
<feature type="transmembrane region" description="Helical" evidence="4">
    <location>
        <begin position="7"/>
        <end position="27"/>
    </location>
</feature>
<dbReference type="NCBIfam" id="TIGR03143">
    <property type="entry name" value="AhpF_homolog"/>
    <property type="match status" value="1"/>
</dbReference>
<dbReference type="Gene3D" id="3.40.30.80">
    <property type="match status" value="1"/>
</dbReference>
<dbReference type="InterPro" id="IPR023753">
    <property type="entry name" value="FAD/NAD-binding_dom"/>
</dbReference>
<dbReference type="PRINTS" id="PR00368">
    <property type="entry name" value="FADPNR"/>
</dbReference>
<dbReference type="SUPFAM" id="SSF51905">
    <property type="entry name" value="FAD/NAD(P)-binding domain"/>
    <property type="match status" value="1"/>
</dbReference>
<accession>A0A7X2NJZ8</accession>
<evidence type="ECO:0000256" key="4">
    <source>
        <dbReference type="SAM" id="Phobius"/>
    </source>
</evidence>
<dbReference type="Gene3D" id="3.50.50.60">
    <property type="entry name" value="FAD/NAD(P)-binding domain"/>
    <property type="match status" value="2"/>
</dbReference>
<keyword evidence="8" id="KW-1185">Reference proteome</keyword>
<dbReference type="InterPro" id="IPR012336">
    <property type="entry name" value="Thioredoxin-like_fold"/>
</dbReference>
<dbReference type="Proteomes" id="UP000429958">
    <property type="component" value="Unassembled WGS sequence"/>
</dbReference>
<name>A0A7X2NJZ8_9CLOT</name>
<evidence type="ECO:0000256" key="3">
    <source>
        <dbReference type="SAM" id="MobiDB-lite"/>
    </source>
</evidence>
<keyword evidence="4" id="KW-1133">Transmembrane helix</keyword>
<dbReference type="CDD" id="cd02974">
    <property type="entry name" value="AhpF_NTD_N"/>
    <property type="match status" value="1"/>
</dbReference>
<keyword evidence="1" id="KW-0285">Flavoprotein</keyword>
<dbReference type="SUPFAM" id="SSF52833">
    <property type="entry name" value="Thioredoxin-like"/>
    <property type="match status" value="2"/>
</dbReference>
<evidence type="ECO:0000256" key="2">
    <source>
        <dbReference type="ARBA" id="ARBA00023002"/>
    </source>
</evidence>
<keyword evidence="2" id="KW-0560">Oxidoreductase</keyword>
<dbReference type="PRINTS" id="PR00469">
    <property type="entry name" value="PNDRDTASEII"/>
</dbReference>
<dbReference type="RefSeq" id="WP_154471738.1">
    <property type="nucleotide sequence ID" value="NZ_DBEWUL010000217.1"/>
</dbReference>
<gene>
    <name evidence="7" type="ORF">FYJ39_06900</name>
</gene>
<reference evidence="7 8" key="1">
    <citation type="submission" date="2019-08" db="EMBL/GenBank/DDBJ databases">
        <title>In-depth cultivation of the pig gut microbiome towards novel bacterial diversity and tailored functional studies.</title>
        <authorList>
            <person name="Wylensek D."/>
            <person name="Hitch T.C.A."/>
            <person name="Clavel T."/>
        </authorList>
    </citation>
    <scope>NUCLEOTIDE SEQUENCE [LARGE SCALE GENOMIC DNA]</scope>
    <source>
        <strain evidence="7 8">WCA-389-WT-23D1</strain>
    </source>
</reference>
<dbReference type="AlphaFoldDB" id="A0A7X2NJZ8"/>
<dbReference type="InterPro" id="IPR036188">
    <property type="entry name" value="FAD/NAD-bd_sf"/>
</dbReference>
<feature type="domain" description="FAD/NAD(P)-binding" evidence="5">
    <location>
        <begin position="8"/>
        <end position="299"/>
    </location>
</feature>
<evidence type="ECO:0000259" key="5">
    <source>
        <dbReference type="Pfam" id="PF07992"/>
    </source>
</evidence>
<keyword evidence="4" id="KW-0472">Membrane</keyword>
<dbReference type="GO" id="GO:0016491">
    <property type="term" value="F:oxidoreductase activity"/>
    <property type="evidence" value="ECO:0007669"/>
    <property type="project" value="UniProtKB-KW"/>
</dbReference>
<dbReference type="Pfam" id="PF07992">
    <property type="entry name" value="Pyr_redox_2"/>
    <property type="match status" value="1"/>
</dbReference>
<keyword evidence="4" id="KW-0812">Transmembrane</keyword>
<feature type="domain" description="Thioredoxin-like fold" evidence="6">
    <location>
        <begin position="495"/>
        <end position="570"/>
    </location>
</feature>
<evidence type="ECO:0000313" key="7">
    <source>
        <dbReference type="EMBL" id="MSS36301.1"/>
    </source>
</evidence>
<evidence type="ECO:0000259" key="6">
    <source>
        <dbReference type="Pfam" id="PF13192"/>
    </source>
</evidence>
<dbReference type="InterPro" id="IPR050097">
    <property type="entry name" value="Ferredoxin-NADP_redctase_2"/>
</dbReference>
<proteinExistence type="predicted"/>
<dbReference type="InterPro" id="IPR036249">
    <property type="entry name" value="Thioredoxin-like_sf"/>
</dbReference>